<keyword evidence="1" id="KW-0805">Transcription regulation</keyword>
<dbReference type="PROSITE" id="PS50995">
    <property type="entry name" value="HTH_MARR_2"/>
    <property type="match status" value="1"/>
</dbReference>
<evidence type="ECO:0000256" key="1">
    <source>
        <dbReference type="ARBA" id="ARBA00023015"/>
    </source>
</evidence>
<dbReference type="GO" id="GO:0003677">
    <property type="term" value="F:DNA binding"/>
    <property type="evidence" value="ECO:0007669"/>
    <property type="project" value="UniProtKB-KW"/>
</dbReference>
<dbReference type="AlphaFoldDB" id="A0A431VUS5"/>
<dbReference type="Gene3D" id="1.10.10.10">
    <property type="entry name" value="Winged helix-like DNA-binding domain superfamily/Winged helix DNA-binding domain"/>
    <property type="match status" value="1"/>
</dbReference>
<dbReference type="EMBL" id="RXNT01000021">
    <property type="protein sequence ID" value="RTR26953.1"/>
    <property type="molecule type" value="Genomic_DNA"/>
</dbReference>
<dbReference type="SMART" id="SM00347">
    <property type="entry name" value="HTH_MARR"/>
    <property type="match status" value="1"/>
</dbReference>
<sequence>MDSKELAFELLLTMKNTFKMPIHEKIGGISQGEMRILGHIMFRGEGVTAGELSEKLGFTTPRVASALNSLSKKGYIERSRNPDDKRIVIVKVTDAGKDFLIKRRQEVVGMTEQMLEKLGEKDAKELIRILKRINEITNQE</sequence>
<dbReference type="Pfam" id="PF12802">
    <property type="entry name" value="MarR_2"/>
    <property type="match status" value="1"/>
</dbReference>
<dbReference type="InterPro" id="IPR036390">
    <property type="entry name" value="WH_DNA-bd_sf"/>
</dbReference>
<evidence type="ECO:0000259" key="4">
    <source>
        <dbReference type="PROSITE" id="PS50995"/>
    </source>
</evidence>
<feature type="domain" description="HTH marR-type" evidence="4">
    <location>
        <begin position="3"/>
        <end position="135"/>
    </location>
</feature>
<proteinExistence type="predicted"/>
<organism evidence="5 6">
    <name type="scientific">Bacillus yapensis</name>
    <dbReference type="NCBI Taxonomy" id="2492960"/>
    <lineage>
        <taxon>Bacteria</taxon>
        <taxon>Bacillati</taxon>
        <taxon>Bacillota</taxon>
        <taxon>Bacilli</taxon>
        <taxon>Bacillales</taxon>
        <taxon>Bacillaceae</taxon>
        <taxon>Bacillus</taxon>
    </lineage>
</organism>
<evidence type="ECO:0000313" key="5">
    <source>
        <dbReference type="EMBL" id="RTR26953.1"/>
    </source>
</evidence>
<name>A0A431VUS5_9BACI</name>
<dbReference type="InterPro" id="IPR000835">
    <property type="entry name" value="HTH_MarR-typ"/>
</dbReference>
<dbReference type="SUPFAM" id="SSF46785">
    <property type="entry name" value="Winged helix' DNA-binding domain"/>
    <property type="match status" value="1"/>
</dbReference>
<dbReference type="OrthoDB" id="3237509at2"/>
<protein>
    <submittedName>
        <fullName evidence="5">MarR family transcriptional regulator</fullName>
    </submittedName>
</protein>
<gene>
    <name evidence="5" type="ORF">EKG37_20470</name>
</gene>
<keyword evidence="2" id="KW-0238">DNA-binding</keyword>
<dbReference type="PANTHER" id="PTHR42756">
    <property type="entry name" value="TRANSCRIPTIONAL REGULATOR, MARR"/>
    <property type="match status" value="1"/>
</dbReference>
<evidence type="ECO:0000256" key="3">
    <source>
        <dbReference type="ARBA" id="ARBA00023163"/>
    </source>
</evidence>
<dbReference type="InterPro" id="IPR036388">
    <property type="entry name" value="WH-like_DNA-bd_sf"/>
</dbReference>
<evidence type="ECO:0000256" key="2">
    <source>
        <dbReference type="ARBA" id="ARBA00023125"/>
    </source>
</evidence>
<accession>A0A431VUS5</accession>
<evidence type="ECO:0000313" key="6">
    <source>
        <dbReference type="Proteomes" id="UP000271374"/>
    </source>
</evidence>
<keyword evidence="6" id="KW-1185">Reference proteome</keyword>
<reference evidence="5 6" key="1">
    <citation type="submission" date="2018-12" db="EMBL/GenBank/DDBJ databases">
        <title>Bacillus yapensis draft genome sequence.</title>
        <authorList>
            <person name="Yu L."/>
            <person name="Xu X."/>
            <person name="Tang X."/>
        </authorList>
    </citation>
    <scope>NUCLEOTIDE SEQUENCE [LARGE SCALE GENOMIC DNA]</scope>
    <source>
        <strain evidence="5 6">XXST-01</strain>
    </source>
</reference>
<dbReference type="GO" id="GO:0003700">
    <property type="term" value="F:DNA-binding transcription factor activity"/>
    <property type="evidence" value="ECO:0007669"/>
    <property type="project" value="InterPro"/>
</dbReference>
<dbReference type="Proteomes" id="UP000271374">
    <property type="component" value="Unassembled WGS sequence"/>
</dbReference>
<dbReference type="PRINTS" id="PR00598">
    <property type="entry name" value="HTHMARR"/>
</dbReference>
<dbReference type="RefSeq" id="WP_126410629.1">
    <property type="nucleotide sequence ID" value="NZ_RXNT01000021.1"/>
</dbReference>
<keyword evidence="3" id="KW-0804">Transcription</keyword>
<dbReference type="PANTHER" id="PTHR42756:SF1">
    <property type="entry name" value="TRANSCRIPTIONAL REPRESSOR OF EMRAB OPERON"/>
    <property type="match status" value="1"/>
</dbReference>
<comment type="caution">
    <text evidence="5">The sequence shown here is derived from an EMBL/GenBank/DDBJ whole genome shotgun (WGS) entry which is preliminary data.</text>
</comment>